<dbReference type="SUPFAM" id="SSF103088">
    <property type="entry name" value="OmpA-like"/>
    <property type="match status" value="1"/>
</dbReference>
<dbReference type="EMBL" id="AJWZ01008415">
    <property type="protein sequence ID" value="EKC54168.1"/>
    <property type="molecule type" value="Genomic_DNA"/>
</dbReference>
<feature type="domain" description="OmpA-like" evidence="1">
    <location>
        <begin position="1"/>
        <end position="46"/>
    </location>
</feature>
<evidence type="ECO:0000259" key="1">
    <source>
        <dbReference type="PROSITE" id="PS51123"/>
    </source>
</evidence>
<gene>
    <name evidence="2" type="ORF">OBE_12228</name>
</gene>
<dbReference type="Gene3D" id="3.30.1330.60">
    <property type="entry name" value="OmpA-like domain"/>
    <property type="match status" value="1"/>
</dbReference>
<proteinExistence type="predicted"/>
<organism evidence="2">
    <name type="scientific">human gut metagenome</name>
    <dbReference type="NCBI Taxonomy" id="408170"/>
    <lineage>
        <taxon>unclassified sequences</taxon>
        <taxon>metagenomes</taxon>
        <taxon>organismal metagenomes</taxon>
    </lineage>
</organism>
<dbReference type="AlphaFoldDB" id="K1S9Q7"/>
<name>K1S9Q7_9ZZZZ</name>
<dbReference type="PROSITE" id="PS51123">
    <property type="entry name" value="OMPA_2"/>
    <property type="match status" value="1"/>
</dbReference>
<feature type="non-terminal residue" evidence="2">
    <location>
        <position position="46"/>
    </location>
</feature>
<protein>
    <recommendedName>
        <fullName evidence="1">OmpA-like domain-containing protein</fullName>
    </recommendedName>
</protein>
<reference evidence="2" key="1">
    <citation type="journal article" date="2013" name="Environ. Microbiol.">
        <title>Microbiota from the distal guts of lean and obese adolescents exhibit partial functional redundancy besides clear differences in community structure.</title>
        <authorList>
            <person name="Ferrer M."/>
            <person name="Ruiz A."/>
            <person name="Lanza F."/>
            <person name="Haange S.B."/>
            <person name="Oberbach A."/>
            <person name="Till H."/>
            <person name="Bargiela R."/>
            <person name="Campoy C."/>
            <person name="Segura M.T."/>
            <person name="Richter M."/>
            <person name="von Bergen M."/>
            <person name="Seifert J."/>
            <person name="Suarez A."/>
        </authorList>
    </citation>
    <scope>NUCLEOTIDE SEQUENCE</scope>
</reference>
<dbReference type="Pfam" id="PF00691">
    <property type="entry name" value="OmpA"/>
    <property type="match status" value="1"/>
</dbReference>
<comment type="caution">
    <text evidence="2">The sequence shown here is derived from an EMBL/GenBank/DDBJ whole genome shotgun (WGS) entry which is preliminary data.</text>
</comment>
<accession>K1S9Q7</accession>
<dbReference type="InterPro" id="IPR006665">
    <property type="entry name" value="OmpA-like"/>
</dbReference>
<dbReference type="InterPro" id="IPR036737">
    <property type="entry name" value="OmpA-like_sf"/>
</dbReference>
<evidence type="ECO:0000313" key="2">
    <source>
        <dbReference type="EMBL" id="EKC54168.1"/>
    </source>
</evidence>
<sequence>MNTSEQLVVNIAQYAKDNNAKLVVNGYADSATGSAAVNQKISKARA</sequence>